<dbReference type="EMBL" id="JAGIYZ010000037">
    <property type="protein sequence ID" value="MBP0466789.1"/>
    <property type="molecule type" value="Genomic_DNA"/>
</dbReference>
<gene>
    <name evidence="2" type="ORF">J5Y09_22870</name>
</gene>
<keyword evidence="2" id="KW-0436">Ligase</keyword>
<proteinExistence type="predicted"/>
<reference evidence="2 3" key="1">
    <citation type="submission" date="2021-03" db="EMBL/GenBank/DDBJ databases">
        <authorList>
            <person name="So Y."/>
        </authorList>
    </citation>
    <scope>NUCLEOTIDE SEQUENCE [LARGE SCALE GENOMIC DNA]</scope>
    <source>
        <strain evidence="2 3">PWR1</strain>
    </source>
</reference>
<dbReference type="RefSeq" id="WP_209354177.1">
    <property type="nucleotide sequence ID" value="NZ_JAGIYZ010000037.1"/>
</dbReference>
<name>A0ABS4AZL7_9PROT</name>
<keyword evidence="1" id="KW-0732">Signal</keyword>
<organism evidence="2 3">
    <name type="scientific">Roseomonas nitratireducens</name>
    <dbReference type="NCBI Taxonomy" id="2820810"/>
    <lineage>
        <taxon>Bacteria</taxon>
        <taxon>Pseudomonadati</taxon>
        <taxon>Pseudomonadota</taxon>
        <taxon>Alphaproteobacteria</taxon>
        <taxon>Acetobacterales</taxon>
        <taxon>Roseomonadaceae</taxon>
        <taxon>Roseomonas</taxon>
    </lineage>
</organism>
<accession>A0ABS4AZL7</accession>
<comment type="caution">
    <text evidence="2">The sequence shown here is derived from an EMBL/GenBank/DDBJ whole genome shotgun (WGS) entry which is preliminary data.</text>
</comment>
<protein>
    <submittedName>
        <fullName evidence="2">Phosphoribosylamine--glycine ligase</fullName>
    </submittedName>
</protein>
<dbReference type="GO" id="GO:0016874">
    <property type="term" value="F:ligase activity"/>
    <property type="evidence" value="ECO:0007669"/>
    <property type="project" value="UniProtKB-KW"/>
</dbReference>
<feature type="signal peptide" evidence="1">
    <location>
        <begin position="1"/>
        <end position="15"/>
    </location>
</feature>
<evidence type="ECO:0000256" key="1">
    <source>
        <dbReference type="SAM" id="SignalP"/>
    </source>
</evidence>
<evidence type="ECO:0000313" key="2">
    <source>
        <dbReference type="EMBL" id="MBP0466789.1"/>
    </source>
</evidence>
<dbReference type="Proteomes" id="UP000680815">
    <property type="component" value="Unassembled WGS sequence"/>
</dbReference>
<sequence length="101" mass="10694">MTVRAFALAALLGLAACGGGVVGRNLPNEPGPDAEACRREALNDPEARRIASSSVAGNLSQEDRVRRELAEALPRIYYACMRRRGAPAAGGVERVRSSSGW</sequence>
<dbReference type="PROSITE" id="PS51257">
    <property type="entry name" value="PROKAR_LIPOPROTEIN"/>
    <property type="match status" value="1"/>
</dbReference>
<keyword evidence="3" id="KW-1185">Reference proteome</keyword>
<feature type="chain" id="PRO_5046581667" evidence="1">
    <location>
        <begin position="16"/>
        <end position="101"/>
    </location>
</feature>
<evidence type="ECO:0000313" key="3">
    <source>
        <dbReference type="Proteomes" id="UP000680815"/>
    </source>
</evidence>